<dbReference type="InterPro" id="IPR014719">
    <property type="entry name" value="Ribosomal_bL12_C/ClpS-like"/>
</dbReference>
<organism evidence="4 5">
    <name type="scientific">Novosphingobium sediminis</name>
    <dbReference type="NCBI Taxonomy" id="707214"/>
    <lineage>
        <taxon>Bacteria</taxon>
        <taxon>Pseudomonadati</taxon>
        <taxon>Pseudomonadota</taxon>
        <taxon>Alphaproteobacteria</taxon>
        <taxon>Sphingomonadales</taxon>
        <taxon>Sphingomonadaceae</taxon>
        <taxon>Novosphingobium</taxon>
    </lineage>
</organism>
<dbReference type="PANTHER" id="PTHR33473">
    <property type="entry name" value="ATP-DEPENDENT CLP PROTEASE ADAPTER PROTEIN CLPS1, CHLOROPLASTIC"/>
    <property type="match status" value="1"/>
</dbReference>
<comment type="similarity">
    <text evidence="1">Belongs to the ClpS family.</text>
</comment>
<dbReference type="Proteomes" id="UP000321464">
    <property type="component" value="Unassembled WGS sequence"/>
</dbReference>
<evidence type="ECO:0000313" key="5">
    <source>
        <dbReference type="Proteomes" id="UP000321464"/>
    </source>
</evidence>
<reference evidence="4 5" key="1">
    <citation type="submission" date="2019-07" db="EMBL/GenBank/DDBJ databases">
        <title>Whole genome shotgun sequence of Novosphingobium sediminis NBRC 106119.</title>
        <authorList>
            <person name="Hosoyama A."/>
            <person name="Uohara A."/>
            <person name="Ohji S."/>
            <person name="Ichikawa N."/>
        </authorList>
    </citation>
    <scope>NUCLEOTIDE SEQUENCE [LARGE SCALE GENOMIC DNA]</scope>
    <source>
        <strain evidence="4 5">NBRC 106119</strain>
    </source>
</reference>
<dbReference type="SUPFAM" id="SSF54736">
    <property type="entry name" value="ClpS-like"/>
    <property type="match status" value="1"/>
</dbReference>
<dbReference type="NCBIfam" id="NF000669">
    <property type="entry name" value="PRK00033.1-2"/>
    <property type="match status" value="1"/>
</dbReference>
<dbReference type="PANTHER" id="PTHR33473:SF19">
    <property type="entry name" value="ATP-DEPENDENT CLP PROTEASE ADAPTER PROTEIN CLPS"/>
    <property type="match status" value="1"/>
</dbReference>
<comment type="subunit">
    <text evidence="1">Binds to the N-terminal domain of the chaperone ClpA.</text>
</comment>
<dbReference type="Pfam" id="PF02617">
    <property type="entry name" value="ClpS"/>
    <property type="match status" value="1"/>
</dbReference>
<dbReference type="InterPro" id="IPR003769">
    <property type="entry name" value="ClpS_core"/>
</dbReference>
<dbReference type="HAMAP" id="MF_00302">
    <property type="entry name" value="ClpS"/>
    <property type="match status" value="1"/>
</dbReference>
<evidence type="ECO:0000259" key="3">
    <source>
        <dbReference type="Pfam" id="PF02617"/>
    </source>
</evidence>
<dbReference type="NCBIfam" id="NF000672">
    <property type="entry name" value="PRK00033.1-5"/>
    <property type="match status" value="1"/>
</dbReference>
<accession>A0A512AMW4</accession>
<proteinExistence type="inferred from homology"/>
<dbReference type="Gene3D" id="3.30.1390.10">
    <property type="match status" value="1"/>
</dbReference>
<sequence>MRYSPYAMTMTAIPGAPKGPADCGATFAVRVPVRAGDDEPKGPGNGDNGGGDDQIGIATKTRTRPKKPSMFKVLMLNDDYTPMEFVVMVLKRFFNMDLEQATRVMLHVHQKGVGVCGIFPYEIAETKVNQVMDFARQNQHPLQCTLEKA</sequence>
<gene>
    <name evidence="1" type="primary">clpS</name>
    <name evidence="4" type="ORF">NSE01_28700</name>
</gene>
<dbReference type="GO" id="GO:0030163">
    <property type="term" value="P:protein catabolic process"/>
    <property type="evidence" value="ECO:0007669"/>
    <property type="project" value="InterPro"/>
</dbReference>
<dbReference type="EMBL" id="BJYR01000019">
    <property type="protein sequence ID" value="GEO01038.1"/>
    <property type="molecule type" value="Genomic_DNA"/>
</dbReference>
<feature type="compositionally biased region" description="Gly residues" evidence="2">
    <location>
        <begin position="43"/>
        <end position="53"/>
    </location>
</feature>
<name>A0A512AMW4_9SPHN</name>
<evidence type="ECO:0000313" key="4">
    <source>
        <dbReference type="EMBL" id="GEO01038.1"/>
    </source>
</evidence>
<keyword evidence="5" id="KW-1185">Reference proteome</keyword>
<evidence type="ECO:0000256" key="1">
    <source>
        <dbReference type="HAMAP-Rule" id="MF_00302"/>
    </source>
</evidence>
<comment type="function">
    <text evidence="1">Involved in the modulation of the specificity of the ClpAP-mediated ATP-dependent protein degradation.</text>
</comment>
<evidence type="ECO:0000256" key="2">
    <source>
        <dbReference type="SAM" id="MobiDB-lite"/>
    </source>
</evidence>
<feature type="domain" description="Adaptor protein ClpS core" evidence="3">
    <location>
        <begin position="66"/>
        <end position="145"/>
    </location>
</feature>
<dbReference type="InterPro" id="IPR022935">
    <property type="entry name" value="ClpS"/>
</dbReference>
<feature type="region of interest" description="Disordered" evidence="2">
    <location>
        <begin position="34"/>
        <end position="65"/>
    </location>
</feature>
<comment type="caution">
    <text evidence="4">The sequence shown here is derived from an EMBL/GenBank/DDBJ whole genome shotgun (WGS) entry which is preliminary data.</text>
</comment>
<dbReference type="FunFam" id="3.30.1390.10:FF:000002">
    <property type="entry name" value="ATP-dependent Clp protease adapter protein ClpS"/>
    <property type="match status" value="1"/>
</dbReference>
<dbReference type="GO" id="GO:0006508">
    <property type="term" value="P:proteolysis"/>
    <property type="evidence" value="ECO:0007669"/>
    <property type="project" value="UniProtKB-UniRule"/>
</dbReference>
<dbReference type="AlphaFoldDB" id="A0A512AMW4"/>
<protein>
    <recommendedName>
        <fullName evidence="1">ATP-dependent Clp protease adapter protein ClpS</fullName>
    </recommendedName>
</protein>